<dbReference type="RefSeq" id="WP_160903084.1">
    <property type="nucleotide sequence ID" value="NZ_CP102850.1"/>
</dbReference>
<keyword evidence="6" id="KW-1185">Reference proteome</keyword>
<dbReference type="InterPro" id="IPR006660">
    <property type="entry name" value="Arsenate_reductase-like"/>
</dbReference>
<evidence type="ECO:0000256" key="2">
    <source>
        <dbReference type="ARBA" id="ARBA00023002"/>
    </source>
</evidence>
<reference evidence="5 6" key="1">
    <citation type="submission" date="2019-11" db="EMBL/GenBank/DDBJ databases">
        <title>Gordonia sp. nov., a novel actinobacterium isolated from mangrove soil in Hainan.</title>
        <authorList>
            <person name="Huang X."/>
            <person name="Xie Y."/>
            <person name="Chu X."/>
            <person name="Xiao K."/>
        </authorList>
    </citation>
    <scope>NUCLEOTIDE SEQUENCE [LARGE SCALE GENOMIC DNA]</scope>
    <source>
        <strain evidence="5 6">HNM0687</strain>
    </source>
</reference>
<dbReference type="PANTHER" id="PTHR30041">
    <property type="entry name" value="ARSENATE REDUCTASE"/>
    <property type="match status" value="1"/>
</dbReference>
<comment type="similarity">
    <text evidence="1 4">Belongs to the ArsC family.</text>
</comment>
<dbReference type="EMBL" id="WMBR01000004">
    <property type="protein sequence ID" value="MXP22906.1"/>
    <property type="molecule type" value="Genomic_DNA"/>
</dbReference>
<proteinExistence type="inferred from homology"/>
<dbReference type="GO" id="GO:0008794">
    <property type="term" value="F:arsenate reductase (glutaredoxin) activity"/>
    <property type="evidence" value="ECO:0007669"/>
    <property type="project" value="UniProtKB-EC"/>
</dbReference>
<dbReference type="PROSITE" id="PS51353">
    <property type="entry name" value="ARSC"/>
    <property type="match status" value="1"/>
</dbReference>
<keyword evidence="2 5" id="KW-0560">Oxidoreductase</keyword>
<comment type="caution">
    <text evidence="5">The sequence shown here is derived from an EMBL/GenBank/DDBJ whole genome shotgun (WGS) entry which is preliminary data.</text>
</comment>
<dbReference type="InterPro" id="IPR006659">
    <property type="entry name" value="Arsenate_reductase"/>
</dbReference>
<evidence type="ECO:0000256" key="1">
    <source>
        <dbReference type="ARBA" id="ARBA00007198"/>
    </source>
</evidence>
<dbReference type="CDD" id="cd03034">
    <property type="entry name" value="ArsC_ArsC"/>
    <property type="match status" value="1"/>
</dbReference>
<dbReference type="Pfam" id="PF03960">
    <property type="entry name" value="ArsC"/>
    <property type="match status" value="1"/>
</dbReference>
<dbReference type="AlphaFoldDB" id="A0A6L7GSK8"/>
<dbReference type="PANTHER" id="PTHR30041:SF5">
    <property type="entry name" value="ARSENATE REDUCTASE-RELATED"/>
    <property type="match status" value="1"/>
</dbReference>
<evidence type="ECO:0000313" key="5">
    <source>
        <dbReference type="EMBL" id="MXP22906.1"/>
    </source>
</evidence>
<name>A0A6L7GSK8_9ACTN</name>
<evidence type="ECO:0000256" key="4">
    <source>
        <dbReference type="PROSITE-ProRule" id="PRU01282"/>
    </source>
</evidence>
<dbReference type="InterPro" id="IPR036249">
    <property type="entry name" value="Thioredoxin-like_sf"/>
</dbReference>
<dbReference type="Proteomes" id="UP000475545">
    <property type="component" value="Unassembled WGS sequence"/>
</dbReference>
<accession>A0A6L7GSK8</accession>
<organism evidence="5 6">
    <name type="scientific">Gordonia mangrovi</name>
    <dbReference type="NCBI Taxonomy" id="2665643"/>
    <lineage>
        <taxon>Bacteria</taxon>
        <taxon>Bacillati</taxon>
        <taxon>Actinomycetota</taxon>
        <taxon>Actinomycetes</taxon>
        <taxon>Mycobacteriales</taxon>
        <taxon>Gordoniaceae</taxon>
        <taxon>Gordonia</taxon>
    </lineage>
</organism>
<evidence type="ECO:0000256" key="3">
    <source>
        <dbReference type="ARBA" id="ARBA00038969"/>
    </source>
</evidence>
<sequence>MDATIYHNPKCSTSRKALEKLREAGVEPTIVKYLDRPYTRDQLRTMFADAGVTAHQAARKREALYKELALADASEDAVLNAMVEHPVLVERPFVVTDKGTRLGRPLESIDEIL</sequence>
<dbReference type="SUPFAM" id="SSF52833">
    <property type="entry name" value="Thioredoxin-like"/>
    <property type="match status" value="1"/>
</dbReference>
<gene>
    <name evidence="5" type="primary">arsC</name>
    <name evidence="5" type="ORF">GIY30_16315</name>
</gene>
<dbReference type="Gene3D" id="3.40.30.10">
    <property type="entry name" value="Glutaredoxin"/>
    <property type="match status" value="1"/>
</dbReference>
<dbReference type="EC" id="1.20.4.1" evidence="3"/>
<protein>
    <recommendedName>
        <fullName evidence="3">arsenate reductase (glutathione/glutaredoxin)</fullName>
        <ecNumber evidence="3">1.20.4.1</ecNumber>
    </recommendedName>
</protein>
<dbReference type="GO" id="GO:0046685">
    <property type="term" value="P:response to arsenic-containing substance"/>
    <property type="evidence" value="ECO:0007669"/>
    <property type="project" value="TreeGrafter"/>
</dbReference>
<dbReference type="NCBIfam" id="TIGR00014">
    <property type="entry name" value="arsC"/>
    <property type="match status" value="1"/>
</dbReference>
<evidence type="ECO:0000313" key="6">
    <source>
        <dbReference type="Proteomes" id="UP000475545"/>
    </source>
</evidence>